<keyword evidence="8" id="KW-1185">Reference proteome</keyword>
<dbReference type="GO" id="GO:0000398">
    <property type="term" value="P:mRNA splicing, via spliceosome"/>
    <property type="evidence" value="ECO:0007669"/>
    <property type="project" value="InterPro"/>
</dbReference>
<dbReference type="EMBL" id="ML977010">
    <property type="protein sequence ID" value="KAF1952465.1"/>
    <property type="molecule type" value="Genomic_DNA"/>
</dbReference>
<gene>
    <name evidence="7" type="ORF">CC80DRAFT_507940</name>
</gene>
<evidence type="ECO:0000256" key="3">
    <source>
        <dbReference type="ARBA" id="ARBA00022833"/>
    </source>
</evidence>
<dbReference type="PROSITE" id="PS00028">
    <property type="entry name" value="ZINC_FINGER_C2H2_1"/>
    <property type="match status" value="1"/>
</dbReference>
<evidence type="ECO:0000259" key="6">
    <source>
        <dbReference type="PROSITE" id="PS00028"/>
    </source>
</evidence>
<evidence type="ECO:0000313" key="7">
    <source>
        <dbReference type="EMBL" id="KAF1952465.1"/>
    </source>
</evidence>
<dbReference type="GO" id="GO:0046540">
    <property type="term" value="C:U4/U6 x U5 tri-snRNP complex"/>
    <property type="evidence" value="ECO:0007669"/>
    <property type="project" value="TreeGrafter"/>
</dbReference>
<feature type="compositionally biased region" description="Basic and acidic residues" evidence="5">
    <location>
        <begin position="156"/>
        <end position="166"/>
    </location>
</feature>
<dbReference type="PANTHER" id="PTHR45986">
    <property type="entry name" value="ZINC FINGER MATRIN-TYPE PROTEIN 2"/>
    <property type="match status" value="1"/>
</dbReference>
<dbReference type="GO" id="GO:0005681">
    <property type="term" value="C:spliceosomal complex"/>
    <property type="evidence" value="ECO:0007669"/>
    <property type="project" value="InterPro"/>
</dbReference>
<accession>A0A6A5TI86</accession>
<sequence>MADKKGGGDTVRKTYDRAEYAERAKKRAAEEREEGKARYEARMAGEKYRKRASTPEDIKLASARTTRIAVPKAGTVQLVKPGGVGKKSGVGITCELCGLSYSNNHEYLDHVQSAQHMRAAGISFDVERATVEQVRERLRWLSRKRREEERGEEMDLDTRLDKRKEEDEREREEKRRKRNEKRRSKKQQDDW</sequence>
<dbReference type="Proteomes" id="UP000800035">
    <property type="component" value="Unassembled WGS sequence"/>
</dbReference>
<organism evidence="7 8">
    <name type="scientific">Byssothecium circinans</name>
    <dbReference type="NCBI Taxonomy" id="147558"/>
    <lineage>
        <taxon>Eukaryota</taxon>
        <taxon>Fungi</taxon>
        <taxon>Dikarya</taxon>
        <taxon>Ascomycota</taxon>
        <taxon>Pezizomycotina</taxon>
        <taxon>Dothideomycetes</taxon>
        <taxon>Pleosporomycetidae</taxon>
        <taxon>Pleosporales</taxon>
        <taxon>Massarineae</taxon>
        <taxon>Massarinaceae</taxon>
        <taxon>Byssothecium</taxon>
    </lineage>
</organism>
<dbReference type="GO" id="GO:0008270">
    <property type="term" value="F:zinc ion binding"/>
    <property type="evidence" value="ECO:0007669"/>
    <property type="project" value="UniProtKB-KW"/>
</dbReference>
<evidence type="ECO:0000256" key="5">
    <source>
        <dbReference type="SAM" id="MobiDB-lite"/>
    </source>
</evidence>
<evidence type="ECO:0000313" key="8">
    <source>
        <dbReference type="Proteomes" id="UP000800035"/>
    </source>
</evidence>
<dbReference type="OrthoDB" id="30343at2759"/>
<name>A0A6A5TI86_9PLEO</name>
<evidence type="ECO:0000256" key="2">
    <source>
        <dbReference type="ARBA" id="ARBA00022771"/>
    </source>
</evidence>
<reference evidence="7" key="1">
    <citation type="journal article" date="2020" name="Stud. Mycol.">
        <title>101 Dothideomycetes genomes: a test case for predicting lifestyles and emergence of pathogens.</title>
        <authorList>
            <person name="Haridas S."/>
            <person name="Albert R."/>
            <person name="Binder M."/>
            <person name="Bloem J."/>
            <person name="Labutti K."/>
            <person name="Salamov A."/>
            <person name="Andreopoulos B."/>
            <person name="Baker S."/>
            <person name="Barry K."/>
            <person name="Bills G."/>
            <person name="Bluhm B."/>
            <person name="Cannon C."/>
            <person name="Castanera R."/>
            <person name="Culley D."/>
            <person name="Daum C."/>
            <person name="Ezra D."/>
            <person name="Gonzalez J."/>
            <person name="Henrissat B."/>
            <person name="Kuo A."/>
            <person name="Liang C."/>
            <person name="Lipzen A."/>
            <person name="Lutzoni F."/>
            <person name="Magnuson J."/>
            <person name="Mondo S."/>
            <person name="Nolan M."/>
            <person name="Ohm R."/>
            <person name="Pangilinan J."/>
            <person name="Park H.-J."/>
            <person name="Ramirez L."/>
            <person name="Alfaro M."/>
            <person name="Sun H."/>
            <person name="Tritt A."/>
            <person name="Yoshinaga Y."/>
            <person name="Zwiers L.-H."/>
            <person name="Turgeon B."/>
            <person name="Goodwin S."/>
            <person name="Spatafora J."/>
            <person name="Crous P."/>
            <person name="Grigoriev I."/>
        </authorList>
    </citation>
    <scope>NUCLEOTIDE SEQUENCE</scope>
    <source>
        <strain evidence="7">CBS 675.92</strain>
    </source>
</reference>
<proteinExistence type="predicted"/>
<evidence type="ECO:0000256" key="4">
    <source>
        <dbReference type="ARBA" id="ARBA00023242"/>
    </source>
</evidence>
<feature type="domain" description="C2H2-type" evidence="6">
    <location>
        <begin position="94"/>
        <end position="116"/>
    </location>
</feature>
<feature type="region of interest" description="Disordered" evidence="5">
    <location>
        <begin position="142"/>
        <end position="191"/>
    </location>
</feature>
<feature type="compositionally biased region" description="Basic residues" evidence="5">
    <location>
        <begin position="174"/>
        <end position="185"/>
    </location>
</feature>
<dbReference type="InterPro" id="IPR013087">
    <property type="entry name" value="Znf_C2H2_type"/>
</dbReference>
<keyword evidence="3" id="KW-0862">Zinc</keyword>
<evidence type="ECO:0000256" key="1">
    <source>
        <dbReference type="ARBA" id="ARBA00022723"/>
    </source>
</evidence>
<dbReference type="InterPro" id="IPR040107">
    <property type="entry name" value="Snu23"/>
</dbReference>
<protein>
    <recommendedName>
        <fullName evidence="6">C2H2-type domain-containing protein</fullName>
    </recommendedName>
</protein>
<keyword evidence="4" id="KW-0539">Nucleus</keyword>
<dbReference type="PANTHER" id="PTHR45986:SF1">
    <property type="entry name" value="ZINC FINGER MATRIN-TYPE PROTEIN 2"/>
    <property type="match status" value="1"/>
</dbReference>
<keyword evidence="2" id="KW-0863">Zinc-finger</keyword>
<keyword evidence="1" id="KW-0479">Metal-binding</keyword>
<dbReference type="AlphaFoldDB" id="A0A6A5TI86"/>